<evidence type="ECO:0000256" key="5">
    <source>
        <dbReference type="ARBA" id="ARBA00022989"/>
    </source>
</evidence>
<dbReference type="PANTHER" id="PTHR30561">
    <property type="entry name" value="SMR FAMILY PROTON-DEPENDENT DRUG EFFLUX TRANSPORTER SUGE"/>
    <property type="match status" value="1"/>
</dbReference>
<protein>
    <submittedName>
        <fullName evidence="10">Multidrug transporter</fullName>
    </submittedName>
</protein>
<comment type="subcellular location">
    <subcellularLocation>
        <location evidence="1 8">Cell membrane</location>
        <topology evidence="1 8">Multi-pass membrane protein</topology>
    </subcellularLocation>
</comment>
<evidence type="ECO:0000256" key="8">
    <source>
        <dbReference type="RuleBase" id="RU003942"/>
    </source>
</evidence>
<dbReference type="Gene3D" id="1.10.3730.20">
    <property type="match status" value="1"/>
</dbReference>
<evidence type="ECO:0000256" key="1">
    <source>
        <dbReference type="ARBA" id="ARBA00004651"/>
    </source>
</evidence>
<reference evidence="10 11" key="1">
    <citation type="journal article" date="2015" name="PLoS Negl. Trop. Dis.">
        <title>Haemophilus ducreyi Cutaneous Ulcer Strains Are Nearly Identical to Class I Genital Ulcer Strains.</title>
        <authorList>
            <person name="Gangaiah D."/>
            <person name="Webb K.M."/>
            <person name="Humphreys T.L."/>
            <person name="Fortney K.R."/>
            <person name="Toh E."/>
            <person name="Tai A."/>
            <person name="Katz S.S."/>
            <person name="Pillay A."/>
            <person name="Chen C.Y."/>
            <person name="Roberts S.A."/>
            <person name="Munson R.S.Jr."/>
            <person name="Spinola S.M."/>
        </authorList>
    </citation>
    <scope>NUCLEOTIDE SEQUENCE [LARGE SCALE GENOMIC DNA]</scope>
    <source>
        <strain evidence="11">CLU2</strain>
    </source>
</reference>
<dbReference type="RefSeq" id="WP_010945648.1">
    <property type="nucleotide sequence ID" value="NZ_CP011218.1"/>
</dbReference>
<dbReference type="GO" id="GO:1990961">
    <property type="term" value="P:xenobiotic detoxification by transmembrane export across the plasma membrane"/>
    <property type="evidence" value="ECO:0007669"/>
    <property type="project" value="UniProtKB-ARBA"/>
</dbReference>
<evidence type="ECO:0000256" key="7">
    <source>
        <dbReference type="ARBA" id="ARBA00038032"/>
    </source>
</evidence>
<name>A0AAC8UDN9_HAEDC</name>
<proteinExistence type="inferred from homology"/>
<dbReference type="GO" id="GO:0005886">
    <property type="term" value="C:plasma membrane"/>
    <property type="evidence" value="ECO:0007669"/>
    <property type="project" value="UniProtKB-SubCell"/>
</dbReference>
<organism evidence="10 11">
    <name type="scientific">Haemophilus ducreyi</name>
    <dbReference type="NCBI Taxonomy" id="730"/>
    <lineage>
        <taxon>Bacteria</taxon>
        <taxon>Pseudomonadati</taxon>
        <taxon>Pseudomonadota</taxon>
        <taxon>Gammaproteobacteria</taxon>
        <taxon>Pasteurellales</taxon>
        <taxon>Pasteurellaceae</taxon>
        <taxon>Haemophilus</taxon>
    </lineage>
</organism>
<dbReference type="GO" id="GO:0015220">
    <property type="term" value="F:choline transmembrane transporter activity"/>
    <property type="evidence" value="ECO:0007669"/>
    <property type="project" value="TreeGrafter"/>
</dbReference>
<evidence type="ECO:0000256" key="6">
    <source>
        <dbReference type="ARBA" id="ARBA00023136"/>
    </source>
</evidence>
<keyword evidence="3" id="KW-1003">Cell membrane</keyword>
<feature type="transmembrane region" description="Helical" evidence="9">
    <location>
        <begin position="85"/>
        <end position="104"/>
    </location>
</feature>
<dbReference type="InterPro" id="IPR037185">
    <property type="entry name" value="EmrE-like"/>
</dbReference>
<dbReference type="AlphaFoldDB" id="A0AAC8UDN9"/>
<evidence type="ECO:0000313" key="11">
    <source>
        <dbReference type="Proteomes" id="UP000060132"/>
    </source>
</evidence>
<accession>A0AAC8UDN9</accession>
<sequence>MNPWLLLAFTIVIEVVGSSCIKASDGFSKPLPTAVAIGSFVIALYLLSIITKILPLGIVYAVWSGVGIVLTSLVAYFAFGQKLDLAGGIGITLILLGVLVINLFSQHSNH</sequence>
<evidence type="ECO:0000313" key="10">
    <source>
        <dbReference type="EMBL" id="AKO32916.1"/>
    </source>
</evidence>
<dbReference type="GO" id="GO:0015297">
    <property type="term" value="F:antiporter activity"/>
    <property type="evidence" value="ECO:0007669"/>
    <property type="project" value="TreeGrafter"/>
</dbReference>
<dbReference type="Pfam" id="PF00893">
    <property type="entry name" value="Multi_Drug_Res"/>
    <property type="match status" value="1"/>
</dbReference>
<dbReference type="EMBL" id="CP011219">
    <property type="protein sequence ID" value="AKO32916.1"/>
    <property type="molecule type" value="Genomic_DNA"/>
</dbReference>
<keyword evidence="2" id="KW-0813">Transport</keyword>
<comment type="similarity">
    <text evidence="7 8">Belongs to the drug/metabolite transporter (DMT) superfamily. Small multidrug resistance (SMR) (TC 2.A.7.1) family.</text>
</comment>
<feature type="transmembrane region" description="Helical" evidence="9">
    <location>
        <begin position="58"/>
        <end position="79"/>
    </location>
</feature>
<keyword evidence="4 8" id="KW-0812">Transmembrane</keyword>
<dbReference type="OMA" id="TYALWSG"/>
<dbReference type="Proteomes" id="UP000060132">
    <property type="component" value="Chromosome"/>
</dbReference>
<dbReference type="PANTHER" id="PTHR30561:SF1">
    <property type="entry name" value="MULTIDRUG TRANSPORTER EMRE"/>
    <property type="match status" value="1"/>
</dbReference>
<evidence type="ECO:0000256" key="3">
    <source>
        <dbReference type="ARBA" id="ARBA00022475"/>
    </source>
</evidence>
<evidence type="ECO:0000256" key="2">
    <source>
        <dbReference type="ARBA" id="ARBA00022448"/>
    </source>
</evidence>
<keyword evidence="6 9" id="KW-0472">Membrane</keyword>
<dbReference type="SUPFAM" id="SSF103481">
    <property type="entry name" value="Multidrug resistance efflux transporter EmrE"/>
    <property type="match status" value="1"/>
</dbReference>
<dbReference type="InterPro" id="IPR045324">
    <property type="entry name" value="Small_multidrug_res"/>
</dbReference>
<dbReference type="InterPro" id="IPR000390">
    <property type="entry name" value="Small_drug/metabolite_transptr"/>
</dbReference>
<feature type="transmembrane region" description="Helical" evidence="9">
    <location>
        <begin position="33"/>
        <end position="51"/>
    </location>
</feature>
<dbReference type="GO" id="GO:0015199">
    <property type="term" value="F:amino-acid betaine transmembrane transporter activity"/>
    <property type="evidence" value="ECO:0007669"/>
    <property type="project" value="TreeGrafter"/>
</dbReference>
<dbReference type="GO" id="GO:0031460">
    <property type="term" value="P:glycine betaine transport"/>
    <property type="evidence" value="ECO:0007669"/>
    <property type="project" value="TreeGrafter"/>
</dbReference>
<evidence type="ECO:0000256" key="9">
    <source>
        <dbReference type="SAM" id="Phobius"/>
    </source>
</evidence>
<gene>
    <name evidence="10" type="ORF">RZ57_07375</name>
</gene>
<keyword evidence="5 9" id="KW-1133">Transmembrane helix</keyword>
<dbReference type="FunFam" id="1.10.3730.20:FF:000001">
    <property type="entry name" value="Quaternary ammonium compound resistance transporter SugE"/>
    <property type="match status" value="1"/>
</dbReference>
<evidence type="ECO:0000256" key="4">
    <source>
        <dbReference type="ARBA" id="ARBA00022692"/>
    </source>
</evidence>